<evidence type="ECO:0000259" key="4">
    <source>
        <dbReference type="PROSITE" id="PS50893"/>
    </source>
</evidence>
<protein>
    <submittedName>
        <fullName evidence="5">ABC transporter, ATP-binding protein</fullName>
    </submittedName>
</protein>
<dbReference type="GO" id="GO:0016887">
    <property type="term" value="F:ATP hydrolysis activity"/>
    <property type="evidence" value="ECO:0007669"/>
    <property type="project" value="InterPro"/>
</dbReference>
<keyword evidence="3 5" id="KW-0067">ATP-binding</keyword>
<dbReference type="Gene3D" id="3.40.50.300">
    <property type="entry name" value="P-loop containing nucleotide triphosphate hydrolases"/>
    <property type="match status" value="1"/>
</dbReference>
<dbReference type="InterPro" id="IPR017911">
    <property type="entry name" value="MacB-like_ATP-bd"/>
</dbReference>
<evidence type="ECO:0000256" key="3">
    <source>
        <dbReference type="ARBA" id="ARBA00022840"/>
    </source>
</evidence>
<accession>U2RGA3</accession>
<dbReference type="GO" id="GO:0005524">
    <property type="term" value="F:ATP binding"/>
    <property type="evidence" value="ECO:0007669"/>
    <property type="project" value="UniProtKB-KW"/>
</dbReference>
<keyword evidence="1" id="KW-0813">Transport</keyword>
<dbReference type="SUPFAM" id="SSF52540">
    <property type="entry name" value="P-loop containing nucleoside triphosphate hydrolases"/>
    <property type="match status" value="1"/>
</dbReference>
<dbReference type="eggNOG" id="COG1136">
    <property type="taxonomic scope" value="Bacteria"/>
</dbReference>
<gene>
    <name evidence="5" type="ORF">HMPREF0373_00976</name>
</gene>
<dbReference type="CDD" id="cd03255">
    <property type="entry name" value="ABC_MJ0796_LolCDE_FtsE"/>
    <property type="match status" value="1"/>
</dbReference>
<evidence type="ECO:0000256" key="1">
    <source>
        <dbReference type="ARBA" id="ARBA00022448"/>
    </source>
</evidence>
<name>U2RGA3_EUBRA</name>
<evidence type="ECO:0000313" key="6">
    <source>
        <dbReference type="Proteomes" id="UP000016608"/>
    </source>
</evidence>
<dbReference type="HOGENOM" id="CLU_000604_1_22_9"/>
<dbReference type="InterPro" id="IPR003439">
    <property type="entry name" value="ABC_transporter-like_ATP-bd"/>
</dbReference>
<dbReference type="AlphaFoldDB" id="U2RGA3"/>
<keyword evidence="6" id="KW-1185">Reference proteome</keyword>
<dbReference type="SMART" id="SM00382">
    <property type="entry name" value="AAA"/>
    <property type="match status" value="1"/>
</dbReference>
<dbReference type="FunFam" id="3.40.50.300:FF:000032">
    <property type="entry name" value="Export ABC transporter ATP-binding protein"/>
    <property type="match status" value="1"/>
</dbReference>
<dbReference type="PATRIC" id="fig|1256908.3.peg.890"/>
<dbReference type="PANTHER" id="PTHR24220:SF674">
    <property type="entry name" value="BACITRACIN EXPORT ATP-BINDING PROTEIN BCEA"/>
    <property type="match status" value="1"/>
</dbReference>
<keyword evidence="2" id="KW-0547">Nucleotide-binding</keyword>
<dbReference type="InterPro" id="IPR027417">
    <property type="entry name" value="P-loop_NTPase"/>
</dbReference>
<organism evidence="5 6">
    <name type="scientific">Eubacterium ramulus ATCC 29099</name>
    <dbReference type="NCBI Taxonomy" id="1256908"/>
    <lineage>
        <taxon>Bacteria</taxon>
        <taxon>Bacillati</taxon>
        <taxon>Bacillota</taxon>
        <taxon>Clostridia</taxon>
        <taxon>Eubacteriales</taxon>
        <taxon>Eubacteriaceae</taxon>
        <taxon>Eubacterium</taxon>
    </lineage>
</organism>
<comment type="caution">
    <text evidence="5">The sequence shown here is derived from an EMBL/GenBank/DDBJ whole genome shotgun (WGS) entry which is preliminary data.</text>
</comment>
<dbReference type="Pfam" id="PF00005">
    <property type="entry name" value="ABC_tran"/>
    <property type="match status" value="1"/>
</dbReference>
<proteinExistence type="predicted"/>
<dbReference type="Proteomes" id="UP000016608">
    <property type="component" value="Unassembled WGS sequence"/>
</dbReference>
<reference evidence="5 6" key="1">
    <citation type="submission" date="2013-06" db="EMBL/GenBank/DDBJ databases">
        <authorList>
            <person name="Weinstock G."/>
            <person name="Sodergren E."/>
            <person name="Lobos E.A."/>
            <person name="Fulton L."/>
            <person name="Fulton R."/>
            <person name="Courtney L."/>
            <person name="Fronick C."/>
            <person name="O'Laughlin M."/>
            <person name="Godfrey J."/>
            <person name="Wilson R.M."/>
            <person name="Miner T."/>
            <person name="Farmer C."/>
            <person name="Delehaunty K."/>
            <person name="Cordes M."/>
            <person name="Minx P."/>
            <person name="Tomlinson C."/>
            <person name="Chen J."/>
            <person name="Wollam A."/>
            <person name="Pepin K.H."/>
            <person name="Bhonagiri V."/>
            <person name="Zhang X."/>
            <person name="Warren W."/>
            <person name="Mitreva M."/>
            <person name="Mardis E.R."/>
            <person name="Wilson R.K."/>
        </authorList>
    </citation>
    <scope>NUCLEOTIDE SEQUENCE [LARGE SCALE GENOMIC DNA]</scope>
    <source>
        <strain evidence="5 6">ATCC 29099</strain>
    </source>
</reference>
<evidence type="ECO:0000313" key="5">
    <source>
        <dbReference type="EMBL" id="ERK49762.1"/>
    </source>
</evidence>
<dbReference type="EMBL" id="AWVJ01000064">
    <property type="protein sequence ID" value="ERK49762.1"/>
    <property type="molecule type" value="Genomic_DNA"/>
</dbReference>
<dbReference type="InterPro" id="IPR003593">
    <property type="entry name" value="AAA+_ATPase"/>
</dbReference>
<dbReference type="GO" id="GO:0022857">
    <property type="term" value="F:transmembrane transporter activity"/>
    <property type="evidence" value="ECO:0007669"/>
    <property type="project" value="TreeGrafter"/>
</dbReference>
<dbReference type="GO" id="GO:0098796">
    <property type="term" value="C:membrane protein complex"/>
    <property type="evidence" value="ECO:0007669"/>
    <property type="project" value="UniProtKB-ARBA"/>
</dbReference>
<dbReference type="PROSITE" id="PS50893">
    <property type="entry name" value="ABC_TRANSPORTER_2"/>
    <property type="match status" value="1"/>
</dbReference>
<feature type="domain" description="ABC transporter" evidence="4">
    <location>
        <begin position="11"/>
        <end position="250"/>
    </location>
</feature>
<dbReference type="InterPro" id="IPR015854">
    <property type="entry name" value="ABC_transpr_LolD-like"/>
</dbReference>
<sequence>MIGGIHMKPILNIENLTKIYGNVPSQTKALNGITFQVMPGEFLGIMGSSGSGKSTLLNCIATVIQPTGGSIQVEGDTLQSLKGKALAEYRGKKVGYLFQNFELLNNLTGRENILLPTSLHGVSEAESSQRLKQLADYLEITDVLDKFPSKMSGGQRQRVAAARALILHPQMILADEPTGALDSKNARSLMEKLSGLNRDEQATILMVTHDSNAASFCKRILFIQDGVIFHELRRGDESQQEFYGRILKVMAQLGGGSANVL</sequence>
<dbReference type="PANTHER" id="PTHR24220">
    <property type="entry name" value="IMPORT ATP-BINDING PROTEIN"/>
    <property type="match status" value="1"/>
</dbReference>
<evidence type="ECO:0000256" key="2">
    <source>
        <dbReference type="ARBA" id="ARBA00022741"/>
    </source>
</evidence>
<dbReference type="GO" id="GO:0005886">
    <property type="term" value="C:plasma membrane"/>
    <property type="evidence" value="ECO:0007669"/>
    <property type="project" value="TreeGrafter"/>
</dbReference>